<dbReference type="InterPro" id="IPR017972">
    <property type="entry name" value="Cyt_P450_CS"/>
</dbReference>
<dbReference type="PRINTS" id="PR00359">
    <property type="entry name" value="BP450"/>
</dbReference>
<evidence type="ECO:0000256" key="1">
    <source>
        <dbReference type="ARBA" id="ARBA00010617"/>
    </source>
</evidence>
<sequence length="386" mass="43073">MPHAGPADVPGLLAWARQMRDHSPVFFDQKIKSWQVLRHEDVLRVQSESKTFSAQLHRAMPLGDPGRGNLALLDPPQHRQVRTLVSRAFTMQSVERLAPRITELATELLDTAAEQDEVDLVAAFCYPLPVTVISELLGVPPSDHQLFRDWVDTRLSVPFDRTTDEPMEPALRESADELNGYLAGHVRDRRRRPREDLISRLTTAEVAGDRLTDEEIVSFAGLLLLAGHATTSLVLANAVLCLDEHPEAAVALRNDPTLLPSALEEVLRCRPPAPYNMRVTTRDVELRGCLVPEGSLVTAWLLSANHDERRFPDPHRFDIRRNPNPHLSFGHGVHFCLGAPLARLEVQIAVGLLLSRFPRLTVQPEVSMYEGSGLAQVRRLPVALRG</sequence>
<dbReference type="SUPFAM" id="SSF48264">
    <property type="entry name" value="Cytochrome P450"/>
    <property type="match status" value="1"/>
</dbReference>
<organism evidence="8 9">
    <name type="scientific">Longimycelium tulufanense</name>
    <dbReference type="NCBI Taxonomy" id="907463"/>
    <lineage>
        <taxon>Bacteria</taxon>
        <taxon>Bacillati</taxon>
        <taxon>Actinomycetota</taxon>
        <taxon>Actinomycetes</taxon>
        <taxon>Pseudonocardiales</taxon>
        <taxon>Pseudonocardiaceae</taxon>
        <taxon>Longimycelium</taxon>
    </lineage>
</organism>
<keyword evidence="3 7" id="KW-0479">Metal-binding</keyword>
<dbReference type="PANTHER" id="PTHR46696:SF1">
    <property type="entry name" value="CYTOCHROME P450 YJIB-RELATED"/>
    <property type="match status" value="1"/>
</dbReference>
<dbReference type="CDD" id="cd11032">
    <property type="entry name" value="P450_EryK-like"/>
    <property type="match status" value="1"/>
</dbReference>
<evidence type="ECO:0000256" key="4">
    <source>
        <dbReference type="ARBA" id="ARBA00023002"/>
    </source>
</evidence>
<dbReference type="AlphaFoldDB" id="A0A8J3C7J5"/>
<dbReference type="InterPro" id="IPR001128">
    <property type="entry name" value="Cyt_P450"/>
</dbReference>
<comment type="caution">
    <text evidence="8">The sequence shown here is derived from an EMBL/GenBank/DDBJ whole genome shotgun (WGS) entry which is preliminary data.</text>
</comment>
<evidence type="ECO:0000256" key="6">
    <source>
        <dbReference type="ARBA" id="ARBA00023033"/>
    </source>
</evidence>
<name>A0A8J3C7J5_9PSEU</name>
<keyword evidence="4 7" id="KW-0560">Oxidoreductase</keyword>
<proteinExistence type="inferred from homology"/>
<dbReference type="GO" id="GO:0005506">
    <property type="term" value="F:iron ion binding"/>
    <property type="evidence" value="ECO:0007669"/>
    <property type="project" value="InterPro"/>
</dbReference>
<keyword evidence="9" id="KW-1185">Reference proteome</keyword>
<dbReference type="Proteomes" id="UP000637578">
    <property type="component" value="Unassembled WGS sequence"/>
</dbReference>
<dbReference type="PRINTS" id="PR00385">
    <property type="entry name" value="P450"/>
</dbReference>
<dbReference type="InterPro" id="IPR036396">
    <property type="entry name" value="Cyt_P450_sf"/>
</dbReference>
<dbReference type="EMBL" id="BMMK01000007">
    <property type="protein sequence ID" value="GGM48838.1"/>
    <property type="molecule type" value="Genomic_DNA"/>
</dbReference>
<dbReference type="Gene3D" id="1.10.630.10">
    <property type="entry name" value="Cytochrome P450"/>
    <property type="match status" value="1"/>
</dbReference>
<protein>
    <submittedName>
        <fullName evidence="8">Cytochrome P450</fullName>
    </submittedName>
</protein>
<evidence type="ECO:0000256" key="3">
    <source>
        <dbReference type="ARBA" id="ARBA00022723"/>
    </source>
</evidence>
<dbReference type="InterPro" id="IPR002397">
    <property type="entry name" value="Cyt_P450_B"/>
</dbReference>
<keyword evidence="5 7" id="KW-0408">Iron</keyword>
<evidence type="ECO:0000256" key="2">
    <source>
        <dbReference type="ARBA" id="ARBA00022617"/>
    </source>
</evidence>
<evidence type="ECO:0000313" key="8">
    <source>
        <dbReference type="EMBL" id="GGM48838.1"/>
    </source>
</evidence>
<evidence type="ECO:0000256" key="7">
    <source>
        <dbReference type="RuleBase" id="RU000461"/>
    </source>
</evidence>
<dbReference type="FunFam" id="1.10.630.10:FF:000018">
    <property type="entry name" value="Cytochrome P450 monooxygenase"/>
    <property type="match status" value="1"/>
</dbReference>
<dbReference type="GO" id="GO:0004497">
    <property type="term" value="F:monooxygenase activity"/>
    <property type="evidence" value="ECO:0007669"/>
    <property type="project" value="UniProtKB-KW"/>
</dbReference>
<dbReference type="PROSITE" id="PS00086">
    <property type="entry name" value="CYTOCHROME_P450"/>
    <property type="match status" value="1"/>
</dbReference>
<dbReference type="GO" id="GO:0020037">
    <property type="term" value="F:heme binding"/>
    <property type="evidence" value="ECO:0007669"/>
    <property type="project" value="InterPro"/>
</dbReference>
<dbReference type="Pfam" id="PF00067">
    <property type="entry name" value="p450"/>
    <property type="match status" value="1"/>
</dbReference>
<keyword evidence="2 7" id="KW-0349">Heme</keyword>
<reference evidence="8" key="2">
    <citation type="submission" date="2020-09" db="EMBL/GenBank/DDBJ databases">
        <authorList>
            <person name="Sun Q."/>
            <person name="Zhou Y."/>
        </authorList>
    </citation>
    <scope>NUCLEOTIDE SEQUENCE</scope>
    <source>
        <strain evidence="8">CGMCC 4.5737</strain>
    </source>
</reference>
<keyword evidence="6 7" id="KW-0503">Monooxygenase</keyword>
<comment type="similarity">
    <text evidence="1 7">Belongs to the cytochrome P450 family.</text>
</comment>
<reference evidence="8" key="1">
    <citation type="journal article" date="2014" name="Int. J. Syst. Evol. Microbiol.">
        <title>Complete genome sequence of Corynebacterium casei LMG S-19264T (=DSM 44701T), isolated from a smear-ripened cheese.</title>
        <authorList>
            <consortium name="US DOE Joint Genome Institute (JGI-PGF)"/>
            <person name="Walter F."/>
            <person name="Albersmeier A."/>
            <person name="Kalinowski J."/>
            <person name="Ruckert C."/>
        </authorList>
    </citation>
    <scope>NUCLEOTIDE SEQUENCE</scope>
    <source>
        <strain evidence="8">CGMCC 4.5737</strain>
    </source>
</reference>
<gene>
    <name evidence="8" type="ORF">GCM10012275_19670</name>
</gene>
<evidence type="ECO:0000256" key="5">
    <source>
        <dbReference type="ARBA" id="ARBA00023004"/>
    </source>
</evidence>
<evidence type="ECO:0000313" key="9">
    <source>
        <dbReference type="Proteomes" id="UP000637578"/>
    </source>
</evidence>
<dbReference type="GO" id="GO:0016705">
    <property type="term" value="F:oxidoreductase activity, acting on paired donors, with incorporation or reduction of molecular oxygen"/>
    <property type="evidence" value="ECO:0007669"/>
    <property type="project" value="InterPro"/>
</dbReference>
<dbReference type="PANTHER" id="PTHR46696">
    <property type="entry name" value="P450, PUTATIVE (EUROFUNG)-RELATED"/>
    <property type="match status" value="1"/>
</dbReference>
<accession>A0A8J3C7J5</accession>